<organism evidence="1 2">
    <name type="scientific">Leptospira interrogans str. 2006001854</name>
    <dbReference type="NCBI Taxonomy" id="1001590"/>
    <lineage>
        <taxon>Bacteria</taxon>
        <taxon>Pseudomonadati</taxon>
        <taxon>Spirochaetota</taxon>
        <taxon>Spirochaetia</taxon>
        <taxon>Leptospirales</taxon>
        <taxon>Leptospiraceae</taxon>
        <taxon>Leptospira</taxon>
    </lineage>
</organism>
<accession>M6GDK4</accession>
<comment type="caution">
    <text evidence="1">The sequence shown here is derived from an EMBL/GenBank/DDBJ whole genome shotgun (WGS) entry which is preliminary data.</text>
</comment>
<proteinExistence type="predicted"/>
<sequence>MTYELWCSATVKNESKEVIEQVIITVLMQTETGYTLKQDEIYSDPDYYKPGATINIKSDYGTSYDLKFRKAFCSVKKIRLKG</sequence>
<reference evidence="1 2" key="1">
    <citation type="submission" date="2013-01" db="EMBL/GenBank/DDBJ databases">
        <authorList>
            <person name="Harkins D.M."/>
            <person name="Durkin A.S."/>
            <person name="Brinkac L.M."/>
            <person name="Haft D.H."/>
            <person name="Selengut J.D."/>
            <person name="Sanka R."/>
            <person name="DePew J."/>
            <person name="Purushe J."/>
            <person name="Hospenthal D.R."/>
            <person name="Murray C.K."/>
            <person name="Pimentel G."/>
            <person name="Wasfy M."/>
            <person name="Parker T."/>
            <person name="Miller R.S."/>
            <person name="Vinetz J.M."/>
            <person name="Sutton G.G."/>
            <person name="Nierman W.C."/>
            <person name="Fouts D.E."/>
        </authorList>
    </citation>
    <scope>NUCLEOTIDE SEQUENCE [LARGE SCALE GENOMIC DNA]</scope>
    <source>
        <strain evidence="1 2">2006001854</strain>
    </source>
</reference>
<evidence type="ECO:0000313" key="1">
    <source>
        <dbReference type="EMBL" id="EMM81437.1"/>
    </source>
</evidence>
<name>M6GDK4_LEPIR</name>
<protein>
    <submittedName>
        <fullName evidence="1">Uncharacterized protein</fullName>
    </submittedName>
</protein>
<gene>
    <name evidence="1" type="ORF">LEP1GSC037_0453</name>
</gene>
<dbReference type="Proteomes" id="UP000012128">
    <property type="component" value="Unassembled WGS sequence"/>
</dbReference>
<dbReference type="EMBL" id="AFLW02000134">
    <property type="protein sequence ID" value="EMM81437.1"/>
    <property type="molecule type" value="Genomic_DNA"/>
</dbReference>
<evidence type="ECO:0000313" key="2">
    <source>
        <dbReference type="Proteomes" id="UP000012128"/>
    </source>
</evidence>
<dbReference type="AlphaFoldDB" id="M6GDK4"/>